<protein>
    <submittedName>
        <fullName evidence="1">Uncharacterized protein</fullName>
    </submittedName>
</protein>
<dbReference type="EMBL" id="CP023004">
    <property type="protein sequence ID" value="AWI08525.1"/>
    <property type="molecule type" value="Genomic_DNA"/>
</dbReference>
<dbReference type="SUPFAM" id="SSF53756">
    <property type="entry name" value="UDP-Glycosyltransferase/glycogen phosphorylase"/>
    <property type="match status" value="1"/>
</dbReference>
<dbReference type="KEGG" id="elut:CKA38_03995"/>
<proteinExistence type="predicted"/>
<dbReference type="Gene3D" id="3.40.50.2000">
    <property type="entry name" value="Glycogen Phosphorylase B"/>
    <property type="match status" value="2"/>
</dbReference>
<keyword evidence="2" id="KW-1185">Reference proteome</keyword>
<evidence type="ECO:0000313" key="1">
    <source>
        <dbReference type="EMBL" id="AWI08525.1"/>
    </source>
</evidence>
<dbReference type="PANTHER" id="PTHR45947:SF3">
    <property type="entry name" value="SULFOQUINOVOSYL TRANSFERASE SQD2"/>
    <property type="match status" value="1"/>
</dbReference>
<gene>
    <name evidence="1" type="ORF">CKA38_03995</name>
</gene>
<evidence type="ECO:0000313" key="2">
    <source>
        <dbReference type="Proteomes" id="UP000244896"/>
    </source>
</evidence>
<reference evidence="1 2" key="1">
    <citation type="journal article" date="2018" name="Syst. Appl. Microbiol.">
        <title>Ereboglobus luteus gen. nov. sp. nov. from cockroach guts, and new insights into the oxygen relationship of the genera Opitutus and Didymococcus (Verrucomicrobia: Opitutaceae).</title>
        <authorList>
            <person name="Tegtmeier D."/>
            <person name="Belitz A."/>
            <person name="Radek R."/>
            <person name="Heimerl T."/>
            <person name="Brune A."/>
        </authorList>
    </citation>
    <scope>NUCLEOTIDE SEQUENCE [LARGE SCALE GENOMIC DNA]</scope>
    <source>
        <strain evidence="1 2">Ho45</strain>
    </source>
</reference>
<dbReference type="PANTHER" id="PTHR45947">
    <property type="entry name" value="SULFOQUINOVOSYL TRANSFERASE SQD2"/>
    <property type="match status" value="1"/>
</dbReference>
<dbReference type="CDD" id="cd03801">
    <property type="entry name" value="GT4_PimA-like"/>
    <property type="match status" value="1"/>
</dbReference>
<dbReference type="InterPro" id="IPR050194">
    <property type="entry name" value="Glycosyltransferase_grp1"/>
</dbReference>
<name>A0A2U8E169_9BACT</name>
<dbReference type="Proteomes" id="UP000244896">
    <property type="component" value="Chromosome"/>
</dbReference>
<sequence>MRADLGGADGAVEDARGFAMSEVLEAGKDDDFTVLDGEPVERGAQEREIVGLSGARVGRRLGRGVRVQIAGIDGHGSGGLFLEKVGGAVAREVIHPRGEVAVVAIGVAVFEDAVEDVLHNVLRGGGLARELRAKRVEAAMMALKELAEPVDVAVAHGEHERMVPGRGVCGGVVGAGAGWCWNFCVQRRRKKMFVETVTVISRKGKPNSQKKVTENLFYRGGCVWRARKIMFLSEHTKLMKLLVFAQTPPPVHGQSVMVRTLVDGLGGAARGTEIEVVHVNPALSRDAADVGRVRIGKIFALWAACWRALRARWRGRGAGGMTFYYVPAPGKRPAVWRDSMVMFALRPFFTRLVLHWHAVGLGAWLEKKARAPERWLARLALGRADIAIVLAPELADDAMEFAPRKVCVVPNGIDVSASQKQNVERGRAVCRLLFLGLCSREKGVFAALDAMAVLERETPGAFELVVAGAFASEEEEREFNASLRKCVRYTGPADDAKKHALYDGADVFVFPTHYAHEAQPLVLIEAMAHDLPVVTTHWRAIPGMLPECPHAQIVGVHASAEKLASAIRAVRGAGPVNGTMRAHYEKHFTRSKHLATLVSALRKTEE</sequence>
<dbReference type="GO" id="GO:0016757">
    <property type="term" value="F:glycosyltransferase activity"/>
    <property type="evidence" value="ECO:0007669"/>
    <property type="project" value="TreeGrafter"/>
</dbReference>
<organism evidence="1 2">
    <name type="scientific">Ereboglobus luteus</name>
    <dbReference type="NCBI Taxonomy" id="1796921"/>
    <lineage>
        <taxon>Bacteria</taxon>
        <taxon>Pseudomonadati</taxon>
        <taxon>Verrucomicrobiota</taxon>
        <taxon>Opitutia</taxon>
        <taxon>Opitutales</taxon>
        <taxon>Opitutaceae</taxon>
        <taxon>Ereboglobus</taxon>
    </lineage>
</organism>
<accession>A0A2U8E169</accession>
<dbReference type="Pfam" id="PF13692">
    <property type="entry name" value="Glyco_trans_1_4"/>
    <property type="match status" value="1"/>
</dbReference>
<dbReference type="AlphaFoldDB" id="A0A2U8E169"/>